<evidence type="ECO:0000313" key="2">
    <source>
        <dbReference type="Proteomes" id="UP001187221"/>
    </source>
</evidence>
<name>A0ABQ6PDA3_9SPHN</name>
<proteinExistence type="predicted"/>
<protein>
    <submittedName>
        <fullName evidence="1">Uncharacterized protein</fullName>
    </submittedName>
</protein>
<keyword evidence="2" id="KW-1185">Reference proteome</keyword>
<reference evidence="1 2" key="1">
    <citation type="submission" date="2023-06" db="EMBL/GenBank/DDBJ databases">
        <title>Draft genome sequence of Novosphingobium sp. strain IK01.</title>
        <authorList>
            <person name="Hatamoto M."/>
            <person name="Ikarashi T."/>
            <person name="Yamaguchi T."/>
        </authorList>
    </citation>
    <scope>NUCLEOTIDE SEQUENCE [LARGE SCALE GENOMIC DNA]</scope>
    <source>
        <strain evidence="1 2">IK01</strain>
    </source>
</reference>
<organism evidence="1 2">
    <name type="scientific">Novosphingobium pituita</name>
    <dbReference type="NCBI Taxonomy" id="3056842"/>
    <lineage>
        <taxon>Bacteria</taxon>
        <taxon>Pseudomonadati</taxon>
        <taxon>Pseudomonadota</taxon>
        <taxon>Alphaproteobacteria</taxon>
        <taxon>Sphingomonadales</taxon>
        <taxon>Sphingomonadaceae</taxon>
        <taxon>Novosphingobium</taxon>
    </lineage>
</organism>
<accession>A0ABQ6PDA3</accession>
<dbReference type="Proteomes" id="UP001187221">
    <property type="component" value="Unassembled WGS sequence"/>
</dbReference>
<gene>
    <name evidence="1" type="ORF">NUTIK01_33870</name>
</gene>
<comment type="caution">
    <text evidence="1">The sequence shown here is derived from an EMBL/GenBank/DDBJ whole genome shotgun (WGS) entry which is preliminary data.</text>
</comment>
<dbReference type="EMBL" id="BTFW01000004">
    <property type="protein sequence ID" value="GMM62609.1"/>
    <property type="molecule type" value="Genomic_DNA"/>
</dbReference>
<sequence>MPVAVTLAGFAADDRSRLNTRIPIFTLIFARGGLYVGARGATGNEAVDVALAAILSIDDRL</sequence>
<evidence type="ECO:0000313" key="1">
    <source>
        <dbReference type="EMBL" id="GMM62609.1"/>
    </source>
</evidence>